<keyword evidence="3" id="KW-1185">Reference proteome</keyword>
<accession>A0A0D9X3E6</accession>
<dbReference type="Proteomes" id="UP000032180">
    <property type="component" value="Chromosome 8"/>
</dbReference>
<dbReference type="PANTHER" id="PTHR33880">
    <property type="entry name" value="EXPRESSED PROTEIN"/>
    <property type="match status" value="1"/>
</dbReference>
<reference evidence="2" key="3">
    <citation type="submission" date="2015-04" db="UniProtKB">
        <authorList>
            <consortium name="EnsemblPlants"/>
        </authorList>
    </citation>
    <scope>IDENTIFICATION</scope>
</reference>
<dbReference type="PANTHER" id="PTHR33880:SF11">
    <property type="entry name" value="NEPROSIN DOMAIN-CONTAINING PROTEIN"/>
    <property type="match status" value="1"/>
</dbReference>
<evidence type="ECO:0000256" key="1">
    <source>
        <dbReference type="SAM" id="SignalP"/>
    </source>
</evidence>
<name>A0A0D9X3E6_9ORYZ</name>
<dbReference type="HOGENOM" id="CLU_089458_0_0_1"/>
<keyword evidence="1" id="KW-0732">Signal</keyword>
<proteinExistence type="predicted"/>
<dbReference type="Gramene" id="LPERR08G00300.1">
    <property type="protein sequence ID" value="LPERR08G00300.1"/>
    <property type="gene ID" value="LPERR08G00300"/>
</dbReference>
<dbReference type="STRING" id="77586.A0A0D9X3E6"/>
<organism evidence="2 3">
    <name type="scientific">Leersia perrieri</name>
    <dbReference type="NCBI Taxonomy" id="77586"/>
    <lineage>
        <taxon>Eukaryota</taxon>
        <taxon>Viridiplantae</taxon>
        <taxon>Streptophyta</taxon>
        <taxon>Embryophyta</taxon>
        <taxon>Tracheophyta</taxon>
        <taxon>Spermatophyta</taxon>
        <taxon>Magnoliopsida</taxon>
        <taxon>Liliopsida</taxon>
        <taxon>Poales</taxon>
        <taxon>Poaceae</taxon>
        <taxon>BOP clade</taxon>
        <taxon>Oryzoideae</taxon>
        <taxon>Oryzeae</taxon>
        <taxon>Oryzinae</taxon>
        <taxon>Leersia</taxon>
    </lineage>
</organism>
<reference evidence="2 3" key="1">
    <citation type="submission" date="2012-08" db="EMBL/GenBank/DDBJ databases">
        <title>Oryza genome evolution.</title>
        <authorList>
            <person name="Wing R.A."/>
        </authorList>
    </citation>
    <scope>NUCLEOTIDE SEQUENCE</scope>
</reference>
<feature type="chain" id="PRO_5002349893" description="Lipoprotein" evidence="1">
    <location>
        <begin position="17"/>
        <end position="196"/>
    </location>
</feature>
<sequence>MAPTTMMLLLFACAKASKLSPPAQLRAYEWPEQYHAVVVSNLTKRGGRLQVIEMYYDWPRGHGINIVREQLGGVLYNVEWTNGSSFLFDPAASTCRSFHFAVGILPPDWIAHGAVYHGRDTADGFDCHVWSNFLFQRYYADIATGRPVRWIFNGITRHVLLFQKGRVINDSSKWQAPPYCFSNTTSGDVASAPAPR</sequence>
<evidence type="ECO:0000313" key="3">
    <source>
        <dbReference type="Proteomes" id="UP000032180"/>
    </source>
</evidence>
<dbReference type="eggNOG" id="ENOG502QVTW">
    <property type="taxonomic scope" value="Eukaryota"/>
</dbReference>
<evidence type="ECO:0008006" key="4">
    <source>
        <dbReference type="Google" id="ProtNLM"/>
    </source>
</evidence>
<dbReference type="EnsemblPlants" id="LPERR08G00300.1">
    <property type="protein sequence ID" value="LPERR08G00300.1"/>
    <property type="gene ID" value="LPERR08G00300"/>
</dbReference>
<dbReference type="InterPro" id="IPR038941">
    <property type="entry name" value="At4g14100-like"/>
</dbReference>
<evidence type="ECO:0000313" key="2">
    <source>
        <dbReference type="EnsemblPlants" id="LPERR08G00300.1"/>
    </source>
</evidence>
<reference evidence="3" key="2">
    <citation type="submission" date="2013-12" db="EMBL/GenBank/DDBJ databases">
        <authorList>
            <person name="Yu Y."/>
            <person name="Lee S."/>
            <person name="de Baynast K."/>
            <person name="Wissotski M."/>
            <person name="Liu L."/>
            <person name="Talag J."/>
            <person name="Goicoechea J."/>
            <person name="Angelova A."/>
            <person name="Jetty R."/>
            <person name="Kudrna D."/>
            <person name="Golser W."/>
            <person name="Rivera L."/>
            <person name="Zhang J."/>
            <person name="Wing R."/>
        </authorList>
    </citation>
    <scope>NUCLEOTIDE SEQUENCE</scope>
</reference>
<dbReference type="AlphaFoldDB" id="A0A0D9X3E6"/>
<protein>
    <recommendedName>
        <fullName evidence="4">Lipoprotein</fullName>
    </recommendedName>
</protein>
<feature type="signal peptide" evidence="1">
    <location>
        <begin position="1"/>
        <end position="16"/>
    </location>
</feature>